<evidence type="ECO:0000313" key="2">
    <source>
        <dbReference type="EMBL" id="TCL59295.1"/>
    </source>
</evidence>
<gene>
    <name evidence="2" type="ORF">EDD76_10431</name>
</gene>
<sequence>MYIKLAKATSFAIVGGEKRVEGRKDLRKEERGSVKRLENRKEERRSSEKFEQKKVEMLRGTRRETS</sequence>
<dbReference type="RefSeq" id="WP_031388799.1">
    <property type="nucleotide sequence ID" value="NZ_JPNB01000001.1"/>
</dbReference>
<keyword evidence="3" id="KW-1185">Reference proteome</keyword>
<dbReference type="Proteomes" id="UP000295718">
    <property type="component" value="Unassembled WGS sequence"/>
</dbReference>
<comment type="caution">
    <text evidence="2">The sequence shown here is derived from an EMBL/GenBank/DDBJ whole genome shotgun (WGS) entry which is preliminary data.</text>
</comment>
<proteinExistence type="predicted"/>
<dbReference type="EMBL" id="SLUO01000004">
    <property type="protein sequence ID" value="TCL59295.1"/>
    <property type="molecule type" value="Genomic_DNA"/>
</dbReference>
<dbReference type="STRING" id="1469948.GCA_000732725_00008"/>
<organism evidence="2 3">
    <name type="scientific">Kineothrix alysoides</name>
    <dbReference type="NCBI Taxonomy" id="1469948"/>
    <lineage>
        <taxon>Bacteria</taxon>
        <taxon>Bacillati</taxon>
        <taxon>Bacillota</taxon>
        <taxon>Clostridia</taxon>
        <taxon>Lachnospirales</taxon>
        <taxon>Lachnospiraceae</taxon>
        <taxon>Kineothrix</taxon>
    </lineage>
</organism>
<protein>
    <submittedName>
        <fullName evidence="2">Uncharacterized protein</fullName>
    </submittedName>
</protein>
<accession>A0A4R1R1S2</accession>
<reference evidence="2 3" key="1">
    <citation type="submission" date="2019-03" db="EMBL/GenBank/DDBJ databases">
        <title>Genomic Encyclopedia of Type Strains, Phase IV (KMG-IV): sequencing the most valuable type-strain genomes for metagenomic binning, comparative biology and taxonomic classification.</title>
        <authorList>
            <person name="Goeker M."/>
        </authorList>
    </citation>
    <scope>NUCLEOTIDE SEQUENCE [LARGE SCALE GENOMIC DNA]</scope>
    <source>
        <strain evidence="2 3">DSM 100556</strain>
    </source>
</reference>
<evidence type="ECO:0000256" key="1">
    <source>
        <dbReference type="SAM" id="MobiDB-lite"/>
    </source>
</evidence>
<evidence type="ECO:0000313" key="3">
    <source>
        <dbReference type="Proteomes" id="UP000295718"/>
    </source>
</evidence>
<name>A0A4R1R1S2_9FIRM</name>
<feature type="region of interest" description="Disordered" evidence="1">
    <location>
        <begin position="22"/>
        <end position="66"/>
    </location>
</feature>
<dbReference type="AlphaFoldDB" id="A0A4R1R1S2"/>